<sequence length="184" mass="20628">MNVTLSSASQSLILDLGDDHWKDVFTSKELDKIRKENGLLVRTLPPALEEKLEELKQLIRWAFFLCYGSSGCNSALEAYFYALQVKHDPINEYLMSWLGFINKNFHGSSVKAYGKEKSSKANSMARNGKRKLSAVDGVDNKKMGSRTDTLYEANGVELGCLEISSKVDPSKELKDSLVKMEACY</sequence>
<evidence type="ECO:0000313" key="2">
    <source>
        <dbReference type="Proteomes" id="UP000646827"/>
    </source>
</evidence>
<accession>A0A8H7RI34</accession>
<keyword evidence="2" id="KW-1185">Reference proteome</keyword>
<proteinExistence type="predicted"/>
<evidence type="ECO:0000313" key="1">
    <source>
        <dbReference type="EMBL" id="KAG2211384.1"/>
    </source>
</evidence>
<protein>
    <submittedName>
        <fullName evidence="1">Uncharacterized protein</fullName>
    </submittedName>
</protein>
<reference evidence="1 2" key="1">
    <citation type="submission" date="2020-12" db="EMBL/GenBank/DDBJ databases">
        <title>Metabolic potential, ecology and presence of endohyphal bacteria is reflected in genomic diversity of Mucoromycotina.</title>
        <authorList>
            <person name="Muszewska A."/>
            <person name="Okrasinska A."/>
            <person name="Steczkiewicz K."/>
            <person name="Drgas O."/>
            <person name="Orlowska M."/>
            <person name="Perlinska-Lenart U."/>
            <person name="Aleksandrzak-Piekarczyk T."/>
            <person name="Szatraj K."/>
            <person name="Zielenkiewicz U."/>
            <person name="Pilsyk S."/>
            <person name="Malc E."/>
            <person name="Mieczkowski P."/>
            <person name="Kruszewska J.S."/>
            <person name="Biernat P."/>
            <person name="Pawlowska J."/>
        </authorList>
    </citation>
    <scope>NUCLEOTIDE SEQUENCE [LARGE SCALE GENOMIC DNA]</scope>
    <source>
        <strain evidence="1 2">CBS 142.35</strain>
    </source>
</reference>
<dbReference type="Proteomes" id="UP000646827">
    <property type="component" value="Unassembled WGS sequence"/>
</dbReference>
<organism evidence="1 2">
    <name type="scientific">Circinella minor</name>
    <dbReference type="NCBI Taxonomy" id="1195481"/>
    <lineage>
        <taxon>Eukaryota</taxon>
        <taxon>Fungi</taxon>
        <taxon>Fungi incertae sedis</taxon>
        <taxon>Mucoromycota</taxon>
        <taxon>Mucoromycotina</taxon>
        <taxon>Mucoromycetes</taxon>
        <taxon>Mucorales</taxon>
        <taxon>Lichtheimiaceae</taxon>
        <taxon>Circinella</taxon>
    </lineage>
</organism>
<gene>
    <name evidence="1" type="ORF">INT45_004918</name>
</gene>
<dbReference type="EMBL" id="JAEPRB010000829">
    <property type="protein sequence ID" value="KAG2211384.1"/>
    <property type="molecule type" value="Genomic_DNA"/>
</dbReference>
<name>A0A8H7RI34_9FUNG</name>
<comment type="caution">
    <text evidence="1">The sequence shown here is derived from an EMBL/GenBank/DDBJ whole genome shotgun (WGS) entry which is preliminary data.</text>
</comment>
<dbReference type="AlphaFoldDB" id="A0A8H7RI34"/>
<dbReference type="OrthoDB" id="2251053at2759"/>